<organism evidence="14 15">
    <name type="scientific">Mikania micrantha</name>
    <name type="common">bitter vine</name>
    <dbReference type="NCBI Taxonomy" id="192012"/>
    <lineage>
        <taxon>Eukaryota</taxon>
        <taxon>Viridiplantae</taxon>
        <taxon>Streptophyta</taxon>
        <taxon>Embryophyta</taxon>
        <taxon>Tracheophyta</taxon>
        <taxon>Spermatophyta</taxon>
        <taxon>Magnoliopsida</taxon>
        <taxon>eudicotyledons</taxon>
        <taxon>Gunneridae</taxon>
        <taxon>Pentapetalae</taxon>
        <taxon>asterids</taxon>
        <taxon>campanulids</taxon>
        <taxon>Asterales</taxon>
        <taxon>Asteraceae</taxon>
        <taxon>Asteroideae</taxon>
        <taxon>Heliantheae alliance</taxon>
        <taxon>Eupatorieae</taxon>
        <taxon>Mikania</taxon>
    </lineage>
</organism>
<evidence type="ECO:0000256" key="2">
    <source>
        <dbReference type="ARBA" id="ARBA00004609"/>
    </source>
</evidence>
<dbReference type="EC" id="3.2.1.39" evidence="4"/>
<feature type="chain" id="PRO_5024385146" description="glucan endo-1,3-beta-D-glucosidase" evidence="13">
    <location>
        <begin position="27"/>
        <end position="363"/>
    </location>
</feature>
<evidence type="ECO:0000313" key="14">
    <source>
        <dbReference type="EMBL" id="KAD3067215.1"/>
    </source>
</evidence>
<feature type="signal peptide" evidence="13">
    <location>
        <begin position="1"/>
        <end position="26"/>
    </location>
</feature>
<protein>
    <recommendedName>
        <fullName evidence="4">glucan endo-1,3-beta-D-glucosidase</fullName>
        <ecNumber evidence="4">3.2.1.39</ecNumber>
    </recommendedName>
</protein>
<keyword evidence="15" id="KW-1185">Reference proteome</keyword>
<evidence type="ECO:0000256" key="10">
    <source>
        <dbReference type="ARBA" id="ARBA00023295"/>
    </source>
</evidence>
<gene>
    <name evidence="14" type="ORF">E3N88_35095</name>
</gene>
<dbReference type="Proteomes" id="UP000326396">
    <property type="component" value="Linkage Group LG7"/>
</dbReference>
<dbReference type="GO" id="GO:0006952">
    <property type="term" value="P:defense response"/>
    <property type="evidence" value="ECO:0007669"/>
    <property type="project" value="UniProtKB-KW"/>
</dbReference>
<dbReference type="OrthoDB" id="941679at2759"/>
<evidence type="ECO:0000256" key="6">
    <source>
        <dbReference type="ARBA" id="ARBA00022729"/>
    </source>
</evidence>
<comment type="similarity">
    <text evidence="3 11">Belongs to the glycosyl hydrolase 17 family.</text>
</comment>
<comment type="catalytic activity">
    <reaction evidence="1">
        <text>Hydrolysis of (1-&gt;3)-beta-D-glucosidic linkages in (1-&gt;3)-beta-D-glucans.</text>
        <dbReference type="EC" id="3.2.1.39"/>
    </reaction>
</comment>
<evidence type="ECO:0000256" key="8">
    <source>
        <dbReference type="ARBA" id="ARBA00022821"/>
    </source>
</evidence>
<comment type="subcellular location">
    <subcellularLocation>
        <location evidence="2">Cell membrane</location>
        <topology evidence="2">Lipid-anchor</topology>
        <topology evidence="2">GPI-anchor</topology>
    </subcellularLocation>
</comment>
<evidence type="ECO:0000313" key="15">
    <source>
        <dbReference type="Proteomes" id="UP000326396"/>
    </source>
</evidence>
<evidence type="ECO:0000256" key="7">
    <source>
        <dbReference type="ARBA" id="ARBA00022801"/>
    </source>
</evidence>
<dbReference type="InterPro" id="IPR017853">
    <property type="entry name" value="GH"/>
</dbReference>
<accession>A0A5N6M015</accession>
<dbReference type="AlphaFoldDB" id="A0A5N6M015"/>
<keyword evidence="5" id="KW-0449">Lipoprotein</keyword>
<dbReference type="PROSITE" id="PS00587">
    <property type="entry name" value="GLYCOSYL_HYDROL_F17"/>
    <property type="match status" value="1"/>
</dbReference>
<proteinExistence type="inferred from homology"/>
<evidence type="ECO:0000256" key="9">
    <source>
        <dbReference type="ARBA" id="ARBA00023157"/>
    </source>
</evidence>
<dbReference type="Gene3D" id="3.20.20.80">
    <property type="entry name" value="Glycosidases"/>
    <property type="match status" value="1"/>
</dbReference>
<dbReference type="PANTHER" id="PTHR32227">
    <property type="entry name" value="GLUCAN ENDO-1,3-BETA-GLUCOSIDASE BG1-RELATED-RELATED"/>
    <property type="match status" value="1"/>
</dbReference>
<keyword evidence="5" id="KW-0336">GPI-anchor</keyword>
<evidence type="ECO:0000256" key="3">
    <source>
        <dbReference type="ARBA" id="ARBA00008773"/>
    </source>
</evidence>
<dbReference type="GO" id="GO:0042973">
    <property type="term" value="F:glucan endo-1,3-beta-D-glucosidase activity"/>
    <property type="evidence" value="ECO:0007669"/>
    <property type="project" value="UniProtKB-EC"/>
</dbReference>
<dbReference type="SUPFAM" id="SSF51445">
    <property type="entry name" value="(Trans)glycosidases"/>
    <property type="match status" value="1"/>
</dbReference>
<evidence type="ECO:0000256" key="1">
    <source>
        <dbReference type="ARBA" id="ARBA00000382"/>
    </source>
</evidence>
<reference evidence="14 15" key="1">
    <citation type="submission" date="2019-05" db="EMBL/GenBank/DDBJ databases">
        <title>Mikania micrantha, genome provides insights into the molecular mechanism of rapid growth.</title>
        <authorList>
            <person name="Liu B."/>
        </authorList>
    </citation>
    <scope>NUCLEOTIDE SEQUENCE [LARGE SCALE GENOMIC DNA]</scope>
    <source>
        <strain evidence="14">NLD-2019</strain>
        <tissue evidence="14">Leaf</tissue>
    </source>
</reference>
<evidence type="ECO:0000256" key="4">
    <source>
        <dbReference type="ARBA" id="ARBA00012780"/>
    </source>
</evidence>
<dbReference type="FunFam" id="3.20.20.80:FF:000002">
    <property type="entry name" value="Glucan endo-1,3-beta-glucosidase 3"/>
    <property type="match status" value="1"/>
</dbReference>
<keyword evidence="5" id="KW-0472">Membrane</keyword>
<dbReference type="GO" id="GO:0098552">
    <property type="term" value="C:side of membrane"/>
    <property type="evidence" value="ECO:0007669"/>
    <property type="project" value="UniProtKB-KW"/>
</dbReference>
<evidence type="ECO:0000256" key="13">
    <source>
        <dbReference type="SAM" id="SignalP"/>
    </source>
</evidence>
<dbReference type="Pfam" id="PF00332">
    <property type="entry name" value="Glyco_hydro_17"/>
    <property type="match status" value="1"/>
</dbReference>
<keyword evidence="10 12" id="KW-0326">Glycosidase</keyword>
<sequence>MAAASPSQSHIITCIVFTSFLHLAFAGGTIGVNYGRIADNLPDPTQVVQLLKSNGVTRIKLFDTESTVLKALSGSGISVIVAIPNEHLSSAAGNQAYTDTWVESNIVPYTQDTTFDAIAVGNEVFSDPNNTTELLIPAMKNVHASLMKHNLSTKVSTPVALSALANSYPPSAGSFNPDLIEPVIKPLLNFLRNTESYIMVNAYPFFAYEANANMISLDYALFRENIGDTDWKTGIVYKSLLEAQLDAVYSAMEALQFSDIRMVVTETGWPSVGDPNEVGAGEDNAGQYCGNLVRRVLTGGGTPLRPADPLDVYLFALFNEDQKPGATSERHYGLFYPNEQKVYDVPLSLVALAEKGNTVGPDF</sequence>
<comment type="caution">
    <text evidence="14">The sequence shown here is derived from an EMBL/GenBank/DDBJ whole genome shotgun (WGS) entry which is preliminary data.</text>
</comment>
<evidence type="ECO:0000256" key="12">
    <source>
        <dbReference type="RuleBase" id="RU004336"/>
    </source>
</evidence>
<keyword evidence="6 13" id="KW-0732">Signal</keyword>
<keyword evidence="5" id="KW-0325">Glycoprotein</keyword>
<dbReference type="GO" id="GO:0005975">
    <property type="term" value="P:carbohydrate metabolic process"/>
    <property type="evidence" value="ECO:0007669"/>
    <property type="project" value="InterPro"/>
</dbReference>
<evidence type="ECO:0000256" key="11">
    <source>
        <dbReference type="RuleBase" id="RU004335"/>
    </source>
</evidence>
<keyword evidence="7 12" id="KW-0378">Hydrolase</keyword>
<dbReference type="InterPro" id="IPR000490">
    <property type="entry name" value="Glyco_hydro_17"/>
</dbReference>
<dbReference type="EMBL" id="SZYD01000017">
    <property type="protein sequence ID" value="KAD3067215.1"/>
    <property type="molecule type" value="Genomic_DNA"/>
</dbReference>
<dbReference type="GO" id="GO:0005886">
    <property type="term" value="C:plasma membrane"/>
    <property type="evidence" value="ECO:0007669"/>
    <property type="project" value="UniProtKB-SubCell"/>
</dbReference>
<dbReference type="InterPro" id="IPR044965">
    <property type="entry name" value="Glyco_hydro_17_plant"/>
</dbReference>
<evidence type="ECO:0000256" key="5">
    <source>
        <dbReference type="ARBA" id="ARBA00022622"/>
    </source>
</evidence>
<keyword evidence="8" id="KW-0611">Plant defense</keyword>
<keyword evidence="9" id="KW-1015">Disulfide bond</keyword>
<name>A0A5N6M015_9ASTR</name>